<organism evidence="2 3">
    <name type="scientific">Microthlaspi erraticum</name>
    <dbReference type="NCBI Taxonomy" id="1685480"/>
    <lineage>
        <taxon>Eukaryota</taxon>
        <taxon>Viridiplantae</taxon>
        <taxon>Streptophyta</taxon>
        <taxon>Embryophyta</taxon>
        <taxon>Tracheophyta</taxon>
        <taxon>Spermatophyta</taxon>
        <taxon>Magnoliopsida</taxon>
        <taxon>eudicotyledons</taxon>
        <taxon>Gunneridae</taxon>
        <taxon>Pentapetalae</taxon>
        <taxon>rosids</taxon>
        <taxon>malvids</taxon>
        <taxon>Brassicales</taxon>
        <taxon>Brassicaceae</taxon>
        <taxon>Coluteocarpeae</taxon>
        <taxon>Microthlaspi</taxon>
    </lineage>
</organism>
<dbReference type="EMBL" id="CACVBM020001237">
    <property type="protein sequence ID" value="CAA7040930.1"/>
    <property type="molecule type" value="Genomic_DNA"/>
</dbReference>
<gene>
    <name evidence="2" type="ORF">MERR_LOCUS28165</name>
</gene>
<feature type="region of interest" description="Disordered" evidence="1">
    <location>
        <begin position="42"/>
        <end position="62"/>
    </location>
</feature>
<dbReference type="AlphaFoldDB" id="A0A6D2JIR6"/>
<feature type="region of interest" description="Disordered" evidence="1">
    <location>
        <begin position="96"/>
        <end position="130"/>
    </location>
</feature>
<comment type="caution">
    <text evidence="2">The sequence shown here is derived from an EMBL/GenBank/DDBJ whole genome shotgun (WGS) entry which is preliminary data.</text>
</comment>
<evidence type="ECO:0000313" key="3">
    <source>
        <dbReference type="Proteomes" id="UP000467841"/>
    </source>
</evidence>
<sequence>MIGHHMYSAMIFLVSERSKFKRSESGDMVSVFEERKKTIELTNHRREREPEGLRKEKKTRETDGIDRMVKEESIAVTETEVDGIAKDMWWWNNEADVGSSEKSSGGRSRCQNGGEEQKTPCGTHFSFLPL</sequence>
<accession>A0A6D2JIR6</accession>
<evidence type="ECO:0000313" key="2">
    <source>
        <dbReference type="EMBL" id="CAA7040930.1"/>
    </source>
</evidence>
<dbReference type="Proteomes" id="UP000467841">
    <property type="component" value="Unassembled WGS sequence"/>
</dbReference>
<name>A0A6D2JIR6_9BRAS</name>
<evidence type="ECO:0000256" key="1">
    <source>
        <dbReference type="SAM" id="MobiDB-lite"/>
    </source>
</evidence>
<protein>
    <submittedName>
        <fullName evidence="2">Uncharacterized protein</fullName>
    </submittedName>
</protein>
<proteinExistence type="predicted"/>
<reference evidence="2" key="1">
    <citation type="submission" date="2020-01" db="EMBL/GenBank/DDBJ databases">
        <authorList>
            <person name="Mishra B."/>
        </authorList>
    </citation>
    <scope>NUCLEOTIDE SEQUENCE [LARGE SCALE GENOMIC DNA]</scope>
</reference>
<keyword evidence="3" id="KW-1185">Reference proteome</keyword>
<feature type="compositionally biased region" description="Low complexity" evidence="1">
    <location>
        <begin position="98"/>
        <end position="109"/>
    </location>
</feature>